<feature type="region of interest" description="Disordered" evidence="1">
    <location>
        <begin position="308"/>
        <end position="359"/>
    </location>
</feature>
<feature type="transmembrane region" description="Helical" evidence="2">
    <location>
        <begin position="265"/>
        <end position="283"/>
    </location>
</feature>
<evidence type="ECO:0000313" key="3">
    <source>
        <dbReference type="EMBL" id="KAJ4457167.1"/>
    </source>
</evidence>
<name>A0ABQ8UD13_9EUKA</name>
<evidence type="ECO:0000313" key="4">
    <source>
        <dbReference type="Proteomes" id="UP001141327"/>
    </source>
</evidence>
<accession>A0ABQ8UD13</accession>
<keyword evidence="2" id="KW-0812">Transmembrane</keyword>
<organism evidence="3 4">
    <name type="scientific">Paratrimastix pyriformis</name>
    <dbReference type="NCBI Taxonomy" id="342808"/>
    <lineage>
        <taxon>Eukaryota</taxon>
        <taxon>Metamonada</taxon>
        <taxon>Preaxostyla</taxon>
        <taxon>Paratrimastigidae</taxon>
        <taxon>Paratrimastix</taxon>
    </lineage>
</organism>
<comment type="caution">
    <text evidence="3">The sequence shown here is derived from an EMBL/GenBank/DDBJ whole genome shotgun (WGS) entry which is preliminary data.</text>
</comment>
<keyword evidence="4" id="KW-1185">Reference proteome</keyword>
<feature type="transmembrane region" description="Helical" evidence="2">
    <location>
        <begin position="129"/>
        <end position="150"/>
    </location>
</feature>
<proteinExistence type="predicted"/>
<protein>
    <submittedName>
        <fullName evidence="3">Uncharacterized protein</fullName>
    </submittedName>
</protein>
<keyword evidence="2" id="KW-0472">Membrane</keyword>
<sequence length="519" mass="54551">MERLPNEVLGLIFQNLNSGVAIVHGKHLAFLKEVSQARGKLIVKRKAAKRREAGPTLKDLLNGVAWLLLNPLFTWVALPGLLALVVLRAEGAIGWSLHAVLAPADFLFLCGLAFFGFFALTDPSRTAQWVLGLITAIFPVAAGTLHWAAARADWIAASGAMQGGATPGGLNWMYIFAPGMALALALAAMSLCFLSSSGEAFVVGGLGIGAPLVGLAFLGLLGYKLQWGGPGFLYTYAFIPLWVATLGVEAFLVKFVRPSRRPLRFALRTVCVPVALAATVALVAVRLDWGLPHLAYLAIPTALWSARPEAPRGTPKGSPNPGAHPTQGLTQPKGSPNPGAHPTQGLTQPKGSPKGAPRHGGVMAIAVRRGGTGTHMGAAIVSEAHRALAALVGGPGWWPCGCPGWWPWLVAPVGWRWVPLVVLSAKQTARWVGRIRGHIKAGRRAVGLSAGDLAAIESQLSRTYGPHGREAPPRLQLAARGPGAVGTPLDELLVCKEALAQLAALDALENLVEATQTLD</sequence>
<gene>
    <name evidence="3" type="ORF">PAPYR_7467</name>
</gene>
<feature type="transmembrane region" description="Helical" evidence="2">
    <location>
        <begin position="93"/>
        <end position="117"/>
    </location>
</feature>
<feature type="transmembrane region" description="Helical" evidence="2">
    <location>
        <begin position="201"/>
        <end position="221"/>
    </location>
</feature>
<dbReference type="EMBL" id="JAPMOS010000053">
    <property type="protein sequence ID" value="KAJ4457167.1"/>
    <property type="molecule type" value="Genomic_DNA"/>
</dbReference>
<feature type="transmembrane region" description="Helical" evidence="2">
    <location>
        <begin position="170"/>
        <end position="194"/>
    </location>
</feature>
<evidence type="ECO:0000256" key="2">
    <source>
        <dbReference type="SAM" id="Phobius"/>
    </source>
</evidence>
<evidence type="ECO:0000256" key="1">
    <source>
        <dbReference type="SAM" id="MobiDB-lite"/>
    </source>
</evidence>
<feature type="transmembrane region" description="Helical" evidence="2">
    <location>
        <begin position="233"/>
        <end position="253"/>
    </location>
</feature>
<feature type="transmembrane region" description="Helical" evidence="2">
    <location>
        <begin position="60"/>
        <end position="87"/>
    </location>
</feature>
<dbReference type="Proteomes" id="UP001141327">
    <property type="component" value="Unassembled WGS sequence"/>
</dbReference>
<reference evidence="3" key="1">
    <citation type="journal article" date="2022" name="bioRxiv">
        <title>Genomics of Preaxostyla Flagellates Illuminates Evolutionary Transitions and the Path Towards Mitochondrial Loss.</title>
        <authorList>
            <person name="Novak L.V.F."/>
            <person name="Treitli S.C."/>
            <person name="Pyrih J."/>
            <person name="Halakuc P."/>
            <person name="Pipaliya S.V."/>
            <person name="Vacek V."/>
            <person name="Brzon O."/>
            <person name="Soukal P."/>
            <person name="Eme L."/>
            <person name="Dacks J.B."/>
            <person name="Karnkowska A."/>
            <person name="Elias M."/>
            <person name="Hampl V."/>
        </authorList>
    </citation>
    <scope>NUCLEOTIDE SEQUENCE</scope>
    <source>
        <strain evidence="3">RCP-MX</strain>
    </source>
</reference>
<keyword evidence="2" id="KW-1133">Transmembrane helix</keyword>